<dbReference type="Gene3D" id="3.75.10.10">
    <property type="entry name" value="L-arginine/glycine Amidinotransferase, Chain A"/>
    <property type="match status" value="1"/>
</dbReference>
<keyword evidence="3" id="KW-1185">Reference proteome</keyword>
<dbReference type="InterPro" id="IPR007466">
    <property type="entry name" value="Peptidyl-Arg-deiminase_porph"/>
</dbReference>
<accession>X5MHW5</accession>
<dbReference type="EMBL" id="HG966617">
    <property type="protein sequence ID" value="CDO61444.1"/>
    <property type="molecule type" value="Genomic_DNA"/>
</dbReference>
<keyword evidence="1 2" id="KW-0378">Hydrolase</keyword>
<dbReference type="EC" id="3.5.3.12" evidence="2"/>
<protein>
    <submittedName>
        <fullName evidence="2">Agmatine deiminase</fullName>
        <ecNumber evidence="2">3.5.3.12</ecNumber>
    </submittedName>
</protein>
<proteinExistence type="predicted"/>
<dbReference type="STRING" id="1458461.BN1012_Phect3232"/>
<evidence type="ECO:0000313" key="3">
    <source>
        <dbReference type="Proteomes" id="UP000032160"/>
    </source>
</evidence>
<organism evidence="2 3">
    <name type="scientific">Candidatus Phaeomarinibacter ectocarpi</name>
    <dbReference type="NCBI Taxonomy" id="1458461"/>
    <lineage>
        <taxon>Bacteria</taxon>
        <taxon>Pseudomonadati</taxon>
        <taxon>Pseudomonadota</taxon>
        <taxon>Alphaproteobacteria</taxon>
        <taxon>Hyphomicrobiales</taxon>
        <taxon>Parvibaculaceae</taxon>
        <taxon>Candidatus Phaeomarinibacter</taxon>
    </lineage>
</organism>
<dbReference type="AlphaFoldDB" id="X5MHW5"/>
<dbReference type="PANTHER" id="PTHR31377:SF0">
    <property type="entry name" value="AGMATINE DEIMINASE-RELATED"/>
    <property type="match status" value="1"/>
</dbReference>
<dbReference type="Pfam" id="PF04371">
    <property type="entry name" value="PAD_porph"/>
    <property type="match status" value="1"/>
</dbReference>
<dbReference type="GO" id="GO:0047632">
    <property type="term" value="F:agmatine deiminase activity"/>
    <property type="evidence" value="ECO:0007669"/>
    <property type="project" value="UniProtKB-EC"/>
</dbReference>
<name>X5MHW5_9HYPH</name>
<dbReference type="KEGG" id="pect:BN1012_Phect3232"/>
<dbReference type="GO" id="GO:0004668">
    <property type="term" value="F:protein-arginine deiminase activity"/>
    <property type="evidence" value="ECO:0007669"/>
    <property type="project" value="InterPro"/>
</dbReference>
<sequence>MPQAIVAYAHVARTISRFEPVTMIVHPEDVAEARFACGTSVEVVALETDDSWARDTGPTFVKDPARGVAGVHWQFNGWGAKYAHVERDAQVGGAVLSRLGMKNYQAPVVMEGGSFSVDGYGTLLTTEQCLLNVNRNPELQPREIAEMLAMYLGVRRVLWLGDGLEGDETDGHVDMVACFAGRGRVLLNTPKPGEPNHAAMQDNLQRLAEMKDAGGRELDVIAVPQPQQAQHDDGRMMPLSYINFYIANGAVIVPAFGDVADDEAANIIGAAFPGRECVQVPALDIARGGGVIHCITQQQPEGDPVQE</sequence>
<dbReference type="GO" id="GO:0009446">
    <property type="term" value="P:putrescine biosynthetic process"/>
    <property type="evidence" value="ECO:0007669"/>
    <property type="project" value="InterPro"/>
</dbReference>
<dbReference type="HOGENOM" id="CLU_037682_0_0_5"/>
<dbReference type="PATRIC" id="fig|1458461.3.peg.3238"/>
<dbReference type="Proteomes" id="UP000032160">
    <property type="component" value="Chromosome I"/>
</dbReference>
<reference evidence="2 3" key="1">
    <citation type="journal article" date="2014" name="Front. Genet.">
        <title>Genome and metabolic network of "Candidatus Phaeomarinobacter ectocarpi" Ec32, a new candidate genus of Alphaproteobacteria frequently associated with brown algae.</title>
        <authorList>
            <person name="Dittami S.M."/>
            <person name="Barbeyron T."/>
            <person name="Boyen C."/>
            <person name="Cambefort J."/>
            <person name="Collet G."/>
            <person name="Delage L."/>
            <person name="Gobet A."/>
            <person name="Groisillier A."/>
            <person name="Leblanc C."/>
            <person name="Michel G."/>
            <person name="Scornet D."/>
            <person name="Siegel A."/>
            <person name="Tapia J.E."/>
            <person name="Tonon T."/>
        </authorList>
    </citation>
    <scope>NUCLEOTIDE SEQUENCE [LARGE SCALE GENOMIC DNA]</scope>
    <source>
        <strain evidence="2 3">Ec32</strain>
    </source>
</reference>
<evidence type="ECO:0000256" key="1">
    <source>
        <dbReference type="ARBA" id="ARBA00022801"/>
    </source>
</evidence>
<evidence type="ECO:0000313" key="2">
    <source>
        <dbReference type="EMBL" id="CDO61444.1"/>
    </source>
</evidence>
<dbReference type="SUPFAM" id="SSF55909">
    <property type="entry name" value="Pentein"/>
    <property type="match status" value="1"/>
</dbReference>
<dbReference type="PANTHER" id="PTHR31377">
    <property type="entry name" value="AGMATINE DEIMINASE-RELATED"/>
    <property type="match status" value="1"/>
</dbReference>
<gene>
    <name evidence="2" type="ORF">BN1012_Phect3232</name>
</gene>